<comment type="similarity">
    <text evidence="1">Belongs to the AB hydrolase superfamily.</text>
</comment>
<gene>
    <name evidence="4" type="ORF">B4U80_06247</name>
</gene>
<feature type="non-terminal residue" evidence="4">
    <location>
        <position position="1"/>
    </location>
</feature>
<comment type="caution">
    <text evidence="4">The sequence shown here is derived from an EMBL/GenBank/DDBJ whole genome shotgun (WGS) entry which is preliminary data.</text>
</comment>
<dbReference type="AlphaFoldDB" id="A0A443RS14"/>
<evidence type="ECO:0000259" key="3">
    <source>
        <dbReference type="Pfam" id="PF00561"/>
    </source>
</evidence>
<dbReference type="GO" id="GO:0016020">
    <property type="term" value="C:membrane"/>
    <property type="evidence" value="ECO:0007669"/>
    <property type="project" value="TreeGrafter"/>
</dbReference>
<reference evidence="4 5" key="1">
    <citation type="journal article" date="2018" name="Gigascience">
        <title>Genomes of trombidid mites reveal novel predicted allergens and laterally-transferred genes associated with secondary metabolism.</title>
        <authorList>
            <person name="Dong X."/>
            <person name="Chaisiri K."/>
            <person name="Xia D."/>
            <person name="Armstrong S.D."/>
            <person name="Fang Y."/>
            <person name="Donnelly M.J."/>
            <person name="Kadowaki T."/>
            <person name="McGarry J.W."/>
            <person name="Darby A.C."/>
            <person name="Makepeace B.L."/>
        </authorList>
    </citation>
    <scope>NUCLEOTIDE SEQUENCE [LARGE SCALE GENOMIC DNA]</scope>
    <source>
        <strain evidence="4">UoL-UT</strain>
    </source>
</reference>
<dbReference type="Pfam" id="PF00561">
    <property type="entry name" value="Abhydrolase_1"/>
    <property type="match status" value="1"/>
</dbReference>
<dbReference type="InterPro" id="IPR050266">
    <property type="entry name" value="AB_hydrolase_sf"/>
</dbReference>
<name>A0A443RS14_9ACAR</name>
<feature type="non-terminal residue" evidence="4">
    <location>
        <position position="204"/>
    </location>
</feature>
<proteinExistence type="inferred from homology"/>
<dbReference type="InterPro" id="IPR000073">
    <property type="entry name" value="AB_hydrolase_1"/>
</dbReference>
<accession>A0A443RS14</accession>
<organism evidence="4 5">
    <name type="scientific">Leptotrombidium deliense</name>
    <dbReference type="NCBI Taxonomy" id="299467"/>
    <lineage>
        <taxon>Eukaryota</taxon>
        <taxon>Metazoa</taxon>
        <taxon>Ecdysozoa</taxon>
        <taxon>Arthropoda</taxon>
        <taxon>Chelicerata</taxon>
        <taxon>Arachnida</taxon>
        <taxon>Acari</taxon>
        <taxon>Acariformes</taxon>
        <taxon>Trombidiformes</taxon>
        <taxon>Prostigmata</taxon>
        <taxon>Anystina</taxon>
        <taxon>Parasitengona</taxon>
        <taxon>Trombiculoidea</taxon>
        <taxon>Trombiculidae</taxon>
        <taxon>Leptotrombidium</taxon>
    </lineage>
</organism>
<dbReference type="GO" id="GO:0016787">
    <property type="term" value="F:hydrolase activity"/>
    <property type="evidence" value="ECO:0007669"/>
    <property type="project" value="UniProtKB-KW"/>
</dbReference>
<dbReference type="VEuPathDB" id="VectorBase:LDEU013966"/>
<evidence type="ECO:0000313" key="5">
    <source>
        <dbReference type="Proteomes" id="UP000288716"/>
    </source>
</evidence>
<dbReference type="PANTHER" id="PTHR43798:SF14">
    <property type="entry name" value="SERINE HYDROLASE-LIKE PROTEIN DDB_G0286239"/>
    <property type="match status" value="1"/>
</dbReference>
<sequence length="204" mass="22989">CGSFDPLIPYLMAELNLHIVAMDEPGCGFSSHKPVGSDYERWGTLRDMKRVIQFMGWKKVTLLGHSQGAHYSFIFAATYPEIVERVISIDMVKPLTLKIKPNVKPVRDAIETRLKYDIKIIDDSSPPVYSEDEAANKWIESSGNSVNERSVKILLKRGSKKVNGGVIFTRDIRLKLRGIDPLPSNEVMLQMLSNIRCDLLVIDA</sequence>
<dbReference type="PRINTS" id="PR00111">
    <property type="entry name" value="ABHYDROLASE"/>
</dbReference>
<evidence type="ECO:0000256" key="1">
    <source>
        <dbReference type="ARBA" id="ARBA00008645"/>
    </source>
</evidence>
<keyword evidence="5" id="KW-1185">Reference proteome</keyword>
<keyword evidence="2 4" id="KW-0378">Hydrolase</keyword>
<evidence type="ECO:0000256" key="2">
    <source>
        <dbReference type="ARBA" id="ARBA00022801"/>
    </source>
</evidence>
<evidence type="ECO:0000313" key="4">
    <source>
        <dbReference type="EMBL" id="RWS18074.1"/>
    </source>
</evidence>
<protein>
    <submittedName>
        <fullName evidence="4">Serine hydrolase-like protein</fullName>
    </submittedName>
</protein>
<dbReference type="Gene3D" id="3.40.50.1820">
    <property type="entry name" value="alpha/beta hydrolase"/>
    <property type="match status" value="1"/>
</dbReference>
<feature type="domain" description="AB hydrolase-1" evidence="3">
    <location>
        <begin position="9"/>
        <end position="91"/>
    </location>
</feature>
<dbReference type="SUPFAM" id="SSF53474">
    <property type="entry name" value="alpha/beta-Hydrolases"/>
    <property type="match status" value="1"/>
</dbReference>
<dbReference type="STRING" id="299467.A0A443RS14"/>
<dbReference type="PANTHER" id="PTHR43798">
    <property type="entry name" value="MONOACYLGLYCEROL LIPASE"/>
    <property type="match status" value="1"/>
</dbReference>
<dbReference type="InterPro" id="IPR029058">
    <property type="entry name" value="AB_hydrolase_fold"/>
</dbReference>
<dbReference type="OrthoDB" id="190201at2759"/>
<dbReference type="EMBL" id="NCKV01046603">
    <property type="protein sequence ID" value="RWS18074.1"/>
    <property type="molecule type" value="Genomic_DNA"/>
</dbReference>
<dbReference type="Proteomes" id="UP000288716">
    <property type="component" value="Unassembled WGS sequence"/>
</dbReference>